<evidence type="ECO:0000256" key="1">
    <source>
        <dbReference type="SAM" id="MobiDB-lite"/>
    </source>
</evidence>
<evidence type="ECO:0000313" key="3">
    <source>
        <dbReference type="Proteomes" id="UP000663881"/>
    </source>
</evidence>
<dbReference type="AlphaFoldDB" id="A0A819XS46"/>
<feature type="region of interest" description="Disordered" evidence="1">
    <location>
        <begin position="1"/>
        <end position="37"/>
    </location>
</feature>
<protein>
    <submittedName>
        <fullName evidence="2">Uncharacterized protein</fullName>
    </submittedName>
</protein>
<name>A0A819XS46_9BILA</name>
<feature type="compositionally biased region" description="Low complexity" evidence="1">
    <location>
        <begin position="1"/>
        <end position="12"/>
    </location>
</feature>
<gene>
    <name evidence="2" type="ORF">OKA104_LOCUS38034</name>
</gene>
<feature type="compositionally biased region" description="Polar residues" evidence="1">
    <location>
        <begin position="15"/>
        <end position="32"/>
    </location>
</feature>
<comment type="caution">
    <text evidence="2">The sequence shown here is derived from an EMBL/GenBank/DDBJ whole genome shotgun (WGS) entry which is preliminary data.</text>
</comment>
<evidence type="ECO:0000313" key="2">
    <source>
        <dbReference type="EMBL" id="CAF4146801.1"/>
    </source>
</evidence>
<proteinExistence type="predicted"/>
<feature type="non-terminal residue" evidence="2">
    <location>
        <position position="72"/>
    </location>
</feature>
<reference evidence="2" key="1">
    <citation type="submission" date="2021-02" db="EMBL/GenBank/DDBJ databases">
        <authorList>
            <person name="Nowell W R."/>
        </authorList>
    </citation>
    <scope>NUCLEOTIDE SEQUENCE</scope>
</reference>
<dbReference type="EMBL" id="CAJOAY010006641">
    <property type="protein sequence ID" value="CAF4146801.1"/>
    <property type="molecule type" value="Genomic_DNA"/>
</dbReference>
<accession>A0A819XS46</accession>
<organism evidence="2 3">
    <name type="scientific">Adineta steineri</name>
    <dbReference type="NCBI Taxonomy" id="433720"/>
    <lineage>
        <taxon>Eukaryota</taxon>
        <taxon>Metazoa</taxon>
        <taxon>Spiralia</taxon>
        <taxon>Gnathifera</taxon>
        <taxon>Rotifera</taxon>
        <taxon>Eurotatoria</taxon>
        <taxon>Bdelloidea</taxon>
        <taxon>Adinetida</taxon>
        <taxon>Adinetidae</taxon>
        <taxon>Adineta</taxon>
    </lineage>
</organism>
<dbReference type="Proteomes" id="UP000663881">
    <property type="component" value="Unassembled WGS sequence"/>
</dbReference>
<sequence>MSSYSSRNNRYYDSTRPSHSGNARLQSGNPVDNENIEEISEDLQKIYDDDSKCARLLKKVLRDERSFEIRMQ</sequence>